<dbReference type="SUPFAM" id="SSF90123">
    <property type="entry name" value="ABC transporter transmembrane region"/>
    <property type="match status" value="1"/>
</dbReference>
<organism evidence="10 11">
    <name type="scientific">Hypsizygus marmoreus</name>
    <name type="common">White beech mushroom</name>
    <name type="synonym">Agaricus marmoreus</name>
    <dbReference type="NCBI Taxonomy" id="39966"/>
    <lineage>
        <taxon>Eukaryota</taxon>
        <taxon>Fungi</taxon>
        <taxon>Dikarya</taxon>
        <taxon>Basidiomycota</taxon>
        <taxon>Agaricomycotina</taxon>
        <taxon>Agaricomycetes</taxon>
        <taxon>Agaricomycetidae</taxon>
        <taxon>Agaricales</taxon>
        <taxon>Tricholomatineae</taxon>
        <taxon>Lyophyllaceae</taxon>
        <taxon>Hypsizygus</taxon>
    </lineage>
</organism>
<dbReference type="AlphaFoldDB" id="A0A369JTD8"/>
<feature type="compositionally biased region" description="Polar residues" evidence="7">
    <location>
        <begin position="467"/>
        <end position="484"/>
    </location>
</feature>
<feature type="transmembrane region" description="Helical" evidence="8">
    <location>
        <begin position="583"/>
        <end position="603"/>
    </location>
</feature>
<feature type="transmembrane region" description="Helical" evidence="8">
    <location>
        <begin position="188"/>
        <end position="207"/>
    </location>
</feature>
<dbReference type="PANTHER" id="PTHR24223">
    <property type="entry name" value="ATP-BINDING CASSETTE SUB-FAMILY C"/>
    <property type="match status" value="1"/>
</dbReference>
<feature type="compositionally biased region" description="Basic and acidic residues" evidence="7">
    <location>
        <begin position="511"/>
        <end position="528"/>
    </location>
</feature>
<comment type="caution">
    <text evidence="10">The sequence shown here is derived from an EMBL/GenBank/DDBJ whole genome shotgun (WGS) entry which is preliminary data.</text>
</comment>
<feature type="transmembrane region" description="Helical" evidence="8">
    <location>
        <begin position="227"/>
        <end position="246"/>
    </location>
</feature>
<evidence type="ECO:0000256" key="4">
    <source>
        <dbReference type="ARBA" id="ARBA00022840"/>
    </source>
</evidence>
<keyword evidence="3" id="KW-0547">Nucleotide-binding</keyword>
<evidence type="ECO:0000313" key="10">
    <source>
        <dbReference type="EMBL" id="RDB25601.1"/>
    </source>
</evidence>
<dbReference type="PROSITE" id="PS50929">
    <property type="entry name" value="ABC_TM1F"/>
    <property type="match status" value="1"/>
</dbReference>
<feature type="transmembrane region" description="Helical" evidence="8">
    <location>
        <begin position="340"/>
        <end position="361"/>
    </location>
</feature>
<keyword evidence="11" id="KW-1185">Reference proteome</keyword>
<dbReference type="Pfam" id="PF00664">
    <property type="entry name" value="ABC_membrane"/>
    <property type="match status" value="1"/>
</dbReference>
<dbReference type="GO" id="GO:0016020">
    <property type="term" value="C:membrane"/>
    <property type="evidence" value="ECO:0007669"/>
    <property type="project" value="InterPro"/>
</dbReference>
<dbReference type="GO" id="GO:0140359">
    <property type="term" value="F:ABC-type transporter activity"/>
    <property type="evidence" value="ECO:0007669"/>
    <property type="project" value="InterPro"/>
</dbReference>
<keyword evidence="5 8" id="KW-1133">Transmembrane helix</keyword>
<feature type="transmembrane region" description="Helical" evidence="8">
    <location>
        <begin position="556"/>
        <end position="577"/>
    </location>
</feature>
<feature type="domain" description="ABC transmembrane type-1" evidence="9">
    <location>
        <begin position="341"/>
        <end position="689"/>
    </location>
</feature>
<dbReference type="InterPro" id="IPR036640">
    <property type="entry name" value="ABC1_TM_sf"/>
</dbReference>
<dbReference type="Proteomes" id="UP000076154">
    <property type="component" value="Unassembled WGS sequence"/>
</dbReference>
<evidence type="ECO:0000259" key="9">
    <source>
        <dbReference type="PROSITE" id="PS50929"/>
    </source>
</evidence>
<evidence type="ECO:0000256" key="1">
    <source>
        <dbReference type="ARBA" id="ARBA00022448"/>
    </source>
</evidence>
<dbReference type="GO" id="GO:0005524">
    <property type="term" value="F:ATP binding"/>
    <property type="evidence" value="ECO:0007669"/>
    <property type="project" value="UniProtKB-KW"/>
</dbReference>
<dbReference type="EMBL" id="LUEZ02000040">
    <property type="protein sequence ID" value="RDB25601.1"/>
    <property type="molecule type" value="Genomic_DNA"/>
</dbReference>
<keyword evidence="4" id="KW-0067">ATP-binding</keyword>
<evidence type="ECO:0000313" key="11">
    <source>
        <dbReference type="Proteomes" id="UP000076154"/>
    </source>
</evidence>
<dbReference type="InParanoid" id="A0A369JTD8"/>
<evidence type="ECO:0000256" key="8">
    <source>
        <dbReference type="SAM" id="Phobius"/>
    </source>
</evidence>
<evidence type="ECO:0000256" key="7">
    <source>
        <dbReference type="SAM" id="MobiDB-lite"/>
    </source>
</evidence>
<feature type="transmembrane region" description="Helical" evidence="8">
    <location>
        <begin position="105"/>
        <end position="123"/>
    </location>
</feature>
<dbReference type="STRING" id="39966.A0A369JTD8"/>
<dbReference type="InterPro" id="IPR050173">
    <property type="entry name" value="ABC_transporter_C-like"/>
</dbReference>
<accession>A0A369JTD8</accession>
<dbReference type="Gene3D" id="1.20.1560.10">
    <property type="entry name" value="ABC transporter type 1, transmembrane domain"/>
    <property type="match status" value="2"/>
</dbReference>
<feature type="transmembrane region" description="Helical" evidence="8">
    <location>
        <begin position="159"/>
        <end position="181"/>
    </location>
</feature>
<name>A0A369JTD8_HYPMA</name>
<reference evidence="10" key="1">
    <citation type="submission" date="2018-04" db="EMBL/GenBank/DDBJ databases">
        <title>Whole genome sequencing of Hypsizygus marmoreus.</title>
        <authorList>
            <person name="Choi I.-G."/>
            <person name="Min B."/>
            <person name="Kim J.-G."/>
            <person name="Kim S."/>
            <person name="Oh Y.-L."/>
            <person name="Kong W.-S."/>
            <person name="Park H."/>
            <person name="Jeong J."/>
            <person name="Song E.-S."/>
        </authorList>
    </citation>
    <scope>NUCLEOTIDE SEQUENCE [LARGE SCALE GENOMIC DNA]</scope>
    <source>
        <strain evidence="10">51987-8</strain>
    </source>
</reference>
<gene>
    <name evidence="10" type="ORF">Hypma_006446</name>
</gene>
<sequence>MESWDTQVVINQNSTFIANGKPIRILLDSLAIPVYVAAFSVLVLISHLVLVSNFSKRLKARLFSSNVEVEDTPNPESSSTSASISAEVREHVARHGGWIFFTYKVARLIGCLILLGLSIYTAAASDDHLGSRGMNVFGKWSKKRKRRRHHKHIFTTHEWLELAMCLTYMYASFLALISVVAKPRYSKLVSKHLHVLLLSTTAVFFYRDLYPLATYTRAPMDLYEGRILWAKIVTLIFTSIVFPVLVPRQYTPVDPKNPMAIPNPEQTASLISLVTYSFLDPTIFLAYRIPHLSHDQLPPLSDYDYAQHLKAKSFPILDLKAGAKKQHLFWRLLRVFRREYIILAVMIVIQAVSSFAAPVGIKELLRYLESRGKDTTIRPWFWIGWLFVGPTVSSIAWQWYIYIATRTLVRAECIITQLIFEHSLRIRVKAETEATSATPEASADSSTLSSPDTASLEDTPSPDGESTGASVSGHQSSLTGSTEVDTLHSRDETLQASSFSVTSGSSKKGKAKESKPSDKEDNADESKSHSSASNLVGKINNLVTTDLANIVESRDFLLVLLYIPLQVIFCIVFLYFVLGWSAFIGMAAMLLLFPIPGYVAKLIQDVQVVRLKTTDARVQTVTETMNVIRMIKLFGWEKKMNERIAEKRDKELVWIWKRQILDLINGNLNFLIPVVTMVATYSTYVRNII</sequence>
<feature type="transmembrane region" description="Helical" evidence="8">
    <location>
        <begin position="30"/>
        <end position="51"/>
    </location>
</feature>
<feature type="compositionally biased region" description="Low complexity" evidence="7">
    <location>
        <begin position="497"/>
        <end position="506"/>
    </location>
</feature>
<evidence type="ECO:0000256" key="6">
    <source>
        <dbReference type="ARBA" id="ARBA00023136"/>
    </source>
</evidence>
<protein>
    <recommendedName>
        <fullName evidence="9">ABC transmembrane type-1 domain-containing protein</fullName>
    </recommendedName>
</protein>
<evidence type="ECO:0000256" key="2">
    <source>
        <dbReference type="ARBA" id="ARBA00022692"/>
    </source>
</evidence>
<keyword evidence="6 8" id="KW-0472">Membrane</keyword>
<feature type="region of interest" description="Disordered" evidence="7">
    <location>
        <begin position="497"/>
        <end position="531"/>
    </location>
</feature>
<feature type="compositionally biased region" description="Polar residues" evidence="7">
    <location>
        <begin position="448"/>
        <end position="458"/>
    </location>
</feature>
<dbReference type="InterPro" id="IPR011527">
    <property type="entry name" value="ABC1_TM_dom"/>
</dbReference>
<feature type="compositionally biased region" description="Low complexity" evidence="7">
    <location>
        <begin position="433"/>
        <end position="447"/>
    </location>
</feature>
<evidence type="ECO:0000256" key="3">
    <source>
        <dbReference type="ARBA" id="ARBA00022741"/>
    </source>
</evidence>
<feature type="region of interest" description="Disordered" evidence="7">
    <location>
        <begin position="433"/>
        <end position="485"/>
    </location>
</feature>
<feature type="transmembrane region" description="Helical" evidence="8">
    <location>
        <begin position="381"/>
        <end position="402"/>
    </location>
</feature>
<dbReference type="CDD" id="cd18596">
    <property type="entry name" value="ABC_6TM_VMR1_D1_like"/>
    <property type="match status" value="1"/>
</dbReference>
<dbReference type="OrthoDB" id="6500128at2759"/>
<proteinExistence type="predicted"/>
<keyword evidence="2 8" id="KW-0812">Transmembrane</keyword>
<dbReference type="PANTHER" id="PTHR24223:SF356">
    <property type="entry name" value="ATP-BINDING CASSETTE TRANSPORTER ABC4"/>
    <property type="match status" value="1"/>
</dbReference>
<evidence type="ECO:0000256" key="5">
    <source>
        <dbReference type="ARBA" id="ARBA00022989"/>
    </source>
</evidence>
<keyword evidence="1" id="KW-0813">Transport</keyword>